<organism evidence="1 2">
    <name type="scientific">Rotaria socialis</name>
    <dbReference type="NCBI Taxonomy" id="392032"/>
    <lineage>
        <taxon>Eukaryota</taxon>
        <taxon>Metazoa</taxon>
        <taxon>Spiralia</taxon>
        <taxon>Gnathifera</taxon>
        <taxon>Rotifera</taxon>
        <taxon>Eurotatoria</taxon>
        <taxon>Bdelloidea</taxon>
        <taxon>Philodinida</taxon>
        <taxon>Philodinidae</taxon>
        <taxon>Rotaria</taxon>
    </lineage>
</organism>
<dbReference type="AlphaFoldDB" id="A0A822BWM3"/>
<gene>
    <name evidence="1" type="ORF">QYT958_LOCUS40338</name>
</gene>
<reference evidence="1" key="1">
    <citation type="submission" date="2021-02" db="EMBL/GenBank/DDBJ databases">
        <authorList>
            <person name="Nowell W R."/>
        </authorList>
    </citation>
    <scope>NUCLEOTIDE SEQUENCE</scope>
</reference>
<accession>A0A822BWM3</accession>
<comment type="caution">
    <text evidence="1">The sequence shown here is derived from an EMBL/GenBank/DDBJ whole genome shotgun (WGS) entry which is preliminary data.</text>
</comment>
<name>A0A822BWM3_9BILA</name>
<protein>
    <submittedName>
        <fullName evidence="1">Uncharacterized protein</fullName>
    </submittedName>
</protein>
<evidence type="ECO:0000313" key="1">
    <source>
        <dbReference type="EMBL" id="CAF5026359.1"/>
    </source>
</evidence>
<dbReference type="EMBL" id="CAJOBR010041085">
    <property type="protein sequence ID" value="CAF5026359.1"/>
    <property type="molecule type" value="Genomic_DNA"/>
</dbReference>
<proteinExistence type="predicted"/>
<sequence>SFSGVSPFIDAALITYSDYRIDFTSILKSHFDFIYRHIQPDQVVCLKLSDEDDTP</sequence>
<dbReference type="Proteomes" id="UP000663848">
    <property type="component" value="Unassembled WGS sequence"/>
</dbReference>
<evidence type="ECO:0000313" key="2">
    <source>
        <dbReference type="Proteomes" id="UP000663848"/>
    </source>
</evidence>
<feature type="non-terminal residue" evidence="1">
    <location>
        <position position="1"/>
    </location>
</feature>